<accession>A0AA40AP63</accession>
<feature type="transmembrane region" description="Helical" evidence="8">
    <location>
        <begin position="121"/>
        <end position="144"/>
    </location>
</feature>
<evidence type="ECO:0008006" key="14">
    <source>
        <dbReference type="Google" id="ProtNLM"/>
    </source>
</evidence>
<feature type="transmembrane region" description="Helical" evidence="8">
    <location>
        <begin position="436"/>
        <end position="462"/>
    </location>
</feature>
<evidence type="ECO:0000259" key="9">
    <source>
        <dbReference type="Pfam" id="PF02714"/>
    </source>
</evidence>
<evidence type="ECO:0000256" key="3">
    <source>
        <dbReference type="ARBA" id="ARBA00022448"/>
    </source>
</evidence>
<feature type="region of interest" description="Disordered" evidence="7">
    <location>
        <begin position="843"/>
        <end position="881"/>
    </location>
</feature>
<sequence length="1062" mass="117252">MDATRTSFPRDDSDPGSQFLKLLQDPFSAQLQQTSVVAALGSSVGITFAIAICFSFLRPYNNVVYAPKLKHADEKHAPPPLGKGVFAWMKPLWSTTEQDLVRLIGMDATIFMRFTRMCRDLFVILSVLGCCILIPVNFTKSALIDEGKVTWMARITPSNVWADAHWATVVVAWLSTIAICGFLWWNYRKVLLLRRQYFGSEEYQHSLHARTLMLYDIPKNFASDEGIARIIDVVVPSSSFSRTAIARDVKVLPDLIDQHSKTVRKLEKVLAIYLKDPNHLPPARPLCPPSKKDPSFTTYPKGQKVDAIEYLTQRIRSLELEIKEIRQRVDKRGSMPYGFASYADITEAHAIAYTCRKKKPHGATVKLAPRPNDIIWDNMALSSSTRRRRRLFNNLWITVLTLLWIAPNAMIAIFLVNLTNLGKVWPAFQTSLASNYTIWSIVQGIASPALMSLVYLLLPIIFRRMSIKAGDQTKTGRERHVVAKLYAFFVFNNLFVFSIFSAIWGFTAGVIKITEGGTDAWNAILTANFGETVFISLCSVSSFWVTWLLQRQLGAAIDLAQLWTLCYSSIMRKFSNPTPRELIELTAPPPFDYASYYNYFLFYATVALCYAPIQPLVLPAAALYFSIDVALKKYLLLYIFVTKTESGGQFWRVLFNRFLFGSILATLVVFLVVWVRGDGYHMQAYAVAPLPFLLIGFKIFCARVFDDKIQFYSTRNVKHSQAETGLNLKEQSLRNDRLASRFGHPALYKPLITPMVHARAQNILASVYQGRLTDGRDAGTGDTMSVSGYSDTYVLDNMATGKAGKLSAAMPGFEVVPESRLDFEFYKNRDEFAADHGAGELFGKNTDMVRPGTPGTMGSGGPGSDGGSRPGTPVGGMGFGAGRRVYSPHSEVGTGTTYAHGYVPPSQQPMSYPGPSPYTPPALTPADGLHRTRSPIYALGNDSDTNLVQNAAGMPLSTPGYPMTDPAISRERSVDIGSGRTFSGLGISNPRAPGMLGGGPYGYGGLPQADEDPISSPPLAGQAQPPSEYDYFRGNRRGETRNPSGTPGAATRNGSSGGWSGN</sequence>
<evidence type="ECO:0000256" key="7">
    <source>
        <dbReference type="SAM" id="MobiDB-lite"/>
    </source>
</evidence>
<feature type="compositionally biased region" description="Gly residues" evidence="7">
    <location>
        <begin position="855"/>
        <end position="881"/>
    </location>
</feature>
<evidence type="ECO:0000256" key="1">
    <source>
        <dbReference type="ARBA" id="ARBA00004141"/>
    </source>
</evidence>
<proteinExistence type="inferred from homology"/>
<protein>
    <recommendedName>
        <fullName evidence="14">DUF221-domain-containing protein</fullName>
    </recommendedName>
</protein>
<feature type="transmembrane region" description="Helical" evidence="8">
    <location>
        <begin position="395"/>
        <end position="416"/>
    </location>
</feature>
<keyword evidence="3" id="KW-0813">Transport</keyword>
<keyword evidence="4 8" id="KW-0812">Transmembrane</keyword>
<keyword evidence="13" id="KW-1185">Reference proteome</keyword>
<dbReference type="InterPro" id="IPR003864">
    <property type="entry name" value="CSC1/OSCA1-like_7TM"/>
</dbReference>
<evidence type="ECO:0000313" key="12">
    <source>
        <dbReference type="EMBL" id="KAK0719453.1"/>
    </source>
</evidence>
<evidence type="ECO:0000259" key="10">
    <source>
        <dbReference type="Pfam" id="PF13967"/>
    </source>
</evidence>
<comment type="subcellular location">
    <subcellularLocation>
        <location evidence="1">Membrane</location>
        <topology evidence="1">Multi-pass membrane protein</topology>
    </subcellularLocation>
</comment>
<evidence type="ECO:0000256" key="5">
    <source>
        <dbReference type="ARBA" id="ARBA00022989"/>
    </source>
</evidence>
<dbReference type="PANTHER" id="PTHR13018">
    <property type="entry name" value="PROBABLE MEMBRANE PROTEIN DUF221-RELATED"/>
    <property type="match status" value="1"/>
</dbReference>
<feature type="domain" description="CSC1/OSCA1-like 7TM region" evidence="9">
    <location>
        <begin position="389"/>
        <end position="672"/>
    </location>
</feature>
<feature type="compositionally biased region" description="Basic and acidic residues" evidence="7">
    <location>
        <begin position="1030"/>
        <end position="1040"/>
    </location>
</feature>
<evidence type="ECO:0000313" key="13">
    <source>
        <dbReference type="Proteomes" id="UP001172102"/>
    </source>
</evidence>
<keyword evidence="5 8" id="KW-1133">Transmembrane helix</keyword>
<feature type="transmembrane region" description="Helical" evidence="8">
    <location>
        <begin position="686"/>
        <end position="705"/>
    </location>
</feature>
<feature type="region of interest" description="Disordered" evidence="7">
    <location>
        <begin position="979"/>
        <end position="1062"/>
    </location>
</feature>
<evidence type="ECO:0000256" key="4">
    <source>
        <dbReference type="ARBA" id="ARBA00022692"/>
    </source>
</evidence>
<feature type="compositionally biased region" description="Gly residues" evidence="7">
    <location>
        <begin position="995"/>
        <end position="1005"/>
    </location>
</feature>
<feature type="transmembrane region" description="Helical" evidence="8">
    <location>
        <begin position="653"/>
        <end position="674"/>
    </location>
</feature>
<dbReference type="Pfam" id="PF13967">
    <property type="entry name" value="RSN1_TM"/>
    <property type="match status" value="1"/>
</dbReference>
<dbReference type="GO" id="GO:0005227">
    <property type="term" value="F:calcium-activated cation channel activity"/>
    <property type="evidence" value="ECO:0007669"/>
    <property type="project" value="InterPro"/>
</dbReference>
<feature type="domain" description="CSC1/OSCA1-like cytosolic" evidence="11">
    <location>
        <begin position="209"/>
        <end position="378"/>
    </location>
</feature>
<feature type="transmembrane region" description="Helical" evidence="8">
    <location>
        <begin position="36"/>
        <end position="57"/>
    </location>
</feature>
<dbReference type="PANTHER" id="PTHR13018:SF149">
    <property type="entry name" value="DOMAIN PROTEIN, PUTATIVE (AFU_ORTHOLOGUE AFUA_3G11660)-RELATED"/>
    <property type="match status" value="1"/>
</dbReference>
<evidence type="ECO:0000256" key="8">
    <source>
        <dbReference type="SAM" id="Phobius"/>
    </source>
</evidence>
<organism evidence="12 13">
    <name type="scientific">Lasiosphaeris hirsuta</name>
    <dbReference type="NCBI Taxonomy" id="260670"/>
    <lineage>
        <taxon>Eukaryota</taxon>
        <taxon>Fungi</taxon>
        <taxon>Dikarya</taxon>
        <taxon>Ascomycota</taxon>
        <taxon>Pezizomycotina</taxon>
        <taxon>Sordariomycetes</taxon>
        <taxon>Sordariomycetidae</taxon>
        <taxon>Sordariales</taxon>
        <taxon>Lasiosphaeriaceae</taxon>
        <taxon>Lasiosphaeris</taxon>
    </lineage>
</organism>
<dbReference type="InterPro" id="IPR045122">
    <property type="entry name" value="Csc1-like"/>
</dbReference>
<dbReference type="Proteomes" id="UP001172102">
    <property type="component" value="Unassembled WGS sequence"/>
</dbReference>
<keyword evidence="6 8" id="KW-0472">Membrane</keyword>
<feature type="transmembrane region" description="Helical" evidence="8">
    <location>
        <begin position="596"/>
        <end position="613"/>
    </location>
</feature>
<dbReference type="GO" id="GO:0005886">
    <property type="term" value="C:plasma membrane"/>
    <property type="evidence" value="ECO:0007669"/>
    <property type="project" value="TreeGrafter"/>
</dbReference>
<dbReference type="Pfam" id="PF14703">
    <property type="entry name" value="PHM7_cyt"/>
    <property type="match status" value="1"/>
</dbReference>
<feature type="transmembrane region" description="Helical" evidence="8">
    <location>
        <begin position="483"/>
        <end position="504"/>
    </location>
</feature>
<evidence type="ECO:0000259" key="11">
    <source>
        <dbReference type="Pfam" id="PF14703"/>
    </source>
</evidence>
<comment type="similarity">
    <text evidence="2">Belongs to the CSC1 (TC 1.A.17) family.</text>
</comment>
<evidence type="ECO:0000256" key="2">
    <source>
        <dbReference type="ARBA" id="ARBA00007779"/>
    </source>
</evidence>
<dbReference type="InterPro" id="IPR027815">
    <property type="entry name" value="CSC1/OSCA1-like_cyt"/>
</dbReference>
<feature type="transmembrane region" description="Helical" evidence="8">
    <location>
        <begin position="164"/>
        <end position="185"/>
    </location>
</feature>
<dbReference type="EMBL" id="JAUKUA010000003">
    <property type="protein sequence ID" value="KAK0719453.1"/>
    <property type="molecule type" value="Genomic_DNA"/>
</dbReference>
<feature type="transmembrane region" description="Helical" evidence="8">
    <location>
        <begin position="524"/>
        <end position="549"/>
    </location>
</feature>
<evidence type="ECO:0000256" key="6">
    <source>
        <dbReference type="ARBA" id="ARBA00023136"/>
    </source>
</evidence>
<gene>
    <name evidence="12" type="ORF">B0H67DRAFT_486927</name>
</gene>
<feature type="transmembrane region" description="Helical" evidence="8">
    <location>
        <begin position="619"/>
        <end position="641"/>
    </location>
</feature>
<feature type="domain" description="CSC1/OSCA1-like N-terminal transmembrane" evidence="10">
    <location>
        <begin position="36"/>
        <end position="185"/>
    </location>
</feature>
<dbReference type="Pfam" id="PF02714">
    <property type="entry name" value="RSN1_7TM"/>
    <property type="match status" value="1"/>
</dbReference>
<comment type="caution">
    <text evidence="12">The sequence shown here is derived from an EMBL/GenBank/DDBJ whole genome shotgun (WGS) entry which is preliminary data.</text>
</comment>
<name>A0AA40AP63_9PEZI</name>
<dbReference type="InterPro" id="IPR032880">
    <property type="entry name" value="CSC1/OSCA1-like_N"/>
</dbReference>
<dbReference type="AlphaFoldDB" id="A0AA40AP63"/>
<reference evidence="12" key="1">
    <citation type="submission" date="2023-06" db="EMBL/GenBank/DDBJ databases">
        <title>Genome-scale phylogeny and comparative genomics of the fungal order Sordariales.</title>
        <authorList>
            <consortium name="Lawrence Berkeley National Laboratory"/>
            <person name="Hensen N."/>
            <person name="Bonometti L."/>
            <person name="Westerberg I."/>
            <person name="Brannstrom I.O."/>
            <person name="Guillou S."/>
            <person name="Cros-Aarteil S."/>
            <person name="Calhoun S."/>
            <person name="Haridas S."/>
            <person name="Kuo A."/>
            <person name="Mondo S."/>
            <person name="Pangilinan J."/>
            <person name="Riley R."/>
            <person name="Labutti K."/>
            <person name="Andreopoulos B."/>
            <person name="Lipzen A."/>
            <person name="Chen C."/>
            <person name="Yanf M."/>
            <person name="Daum C."/>
            <person name="Ng V."/>
            <person name="Clum A."/>
            <person name="Steindorff A."/>
            <person name="Ohm R."/>
            <person name="Martin F."/>
            <person name="Silar P."/>
            <person name="Natvig D."/>
            <person name="Lalanne C."/>
            <person name="Gautier V."/>
            <person name="Ament-Velasquez S.L."/>
            <person name="Kruys A."/>
            <person name="Hutchinson M.I."/>
            <person name="Powell A.J."/>
            <person name="Barry K."/>
            <person name="Miller A.N."/>
            <person name="Grigoriev I.V."/>
            <person name="Debuchy R."/>
            <person name="Gladieux P."/>
            <person name="Thoren M.H."/>
            <person name="Johannesson H."/>
        </authorList>
    </citation>
    <scope>NUCLEOTIDE SEQUENCE</scope>
    <source>
        <strain evidence="12">SMH4607-1</strain>
    </source>
</reference>